<evidence type="ECO:0000313" key="3">
    <source>
        <dbReference type="Proteomes" id="UP000677244"/>
    </source>
</evidence>
<organism evidence="2 3">
    <name type="scientific">Niastella soli</name>
    <dbReference type="NCBI Taxonomy" id="2821487"/>
    <lineage>
        <taxon>Bacteria</taxon>
        <taxon>Pseudomonadati</taxon>
        <taxon>Bacteroidota</taxon>
        <taxon>Chitinophagia</taxon>
        <taxon>Chitinophagales</taxon>
        <taxon>Chitinophagaceae</taxon>
        <taxon>Niastella</taxon>
    </lineage>
</organism>
<evidence type="ECO:0000259" key="1">
    <source>
        <dbReference type="Pfam" id="PF13529"/>
    </source>
</evidence>
<dbReference type="Pfam" id="PF13529">
    <property type="entry name" value="Peptidase_C39_2"/>
    <property type="match status" value="1"/>
</dbReference>
<evidence type="ECO:0000313" key="2">
    <source>
        <dbReference type="EMBL" id="MBO9205399.1"/>
    </source>
</evidence>
<feature type="domain" description="Peptidase C39-like" evidence="1">
    <location>
        <begin position="195"/>
        <end position="306"/>
    </location>
</feature>
<dbReference type="Proteomes" id="UP000677244">
    <property type="component" value="Unassembled WGS sequence"/>
</dbReference>
<accession>A0ABS3Z5I4</accession>
<reference evidence="2 3" key="1">
    <citation type="submission" date="2021-03" db="EMBL/GenBank/DDBJ databases">
        <title>Assistant Professor.</title>
        <authorList>
            <person name="Huq M.A."/>
        </authorList>
    </citation>
    <scope>NUCLEOTIDE SEQUENCE [LARGE SCALE GENOMIC DNA]</scope>
    <source>
        <strain evidence="2 3">MAH-29</strain>
    </source>
</reference>
<dbReference type="RefSeq" id="WP_209144926.1">
    <property type="nucleotide sequence ID" value="NZ_JAGHKO010000024.1"/>
</dbReference>
<protein>
    <submittedName>
        <fullName evidence="2">C39 family peptidase</fullName>
    </submittedName>
</protein>
<dbReference type="EMBL" id="JAGHKO010000024">
    <property type="protein sequence ID" value="MBO9205399.1"/>
    <property type="molecule type" value="Genomic_DNA"/>
</dbReference>
<dbReference type="Gene3D" id="3.90.70.10">
    <property type="entry name" value="Cysteine proteinases"/>
    <property type="match status" value="1"/>
</dbReference>
<proteinExistence type="predicted"/>
<comment type="caution">
    <text evidence="2">The sequence shown here is derived from an EMBL/GenBank/DDBJ whole genome shotgun (WGS) entry which is preliminary data.</text>
</comment>
<keyword evidence="3" id="KW-1185">Reference proteome</keyword>
<sequence>MKKLLFLTILLLGLVPYINNGSLQLATPSAMAQDMGEENDWDDDFGDDWWDDMTDEEFSGILDDGGFYDDFYQDIEDDFNSWFEDDAWDVGADDGSWTFLETVYVYANTHTDDGIDWGWLDAVTVTASSNSGYDVDDTDWSWLMNEMVYKYDPYITGYDPGYSYPDPILDPPPVEDKPKPKYVKKNIKLRIRVQNSQMTCVPTTMSYLNEVVCGGSHSENWYISDYESSHSGADVEANGIPLSEMSGYVNAEFNTETYNGFAIDYLDAGKPILTTIQNSQGYHSVVIIGYDENSSPNNRRLYYVDPETGVQSSILYNDWNTGSQALYAYPISGCKK</sequence>
<gene>
    <name evidence="2" type="ORF">J7I42_34235</name>
</gene>
<name>A0ABS3Z5I4_9BACT</name>
<dbReference type="InterPro" id="IPR039564">
    <property type="entry name" value="Peptidase_C39-like"/>
</dbReference>